<sequence length="489" mass="54355">MTYIHPPRYGPEWGSGGVFGLTYYKGVLYYTLSMEGEAHFIRDDIEEIYRFQHLGPGPASGGDTYNAVDVVDDEIFFGGWVHNPAVFKGKVNASGEIDFRNKYSHVHSYNINERSIRLLWSESIHDEYKWAGEISQIIYDPVNDRLLLGRADGHVNLGLYSLPRKGGKLERISDVPGLKGSLFLDYACFDMQPNWMTGIDGVQCVDLSSGRLIKYTVESWSKISVDGGGVEIRGSGYALSTYTRYYHFFRGGVLVGNPVEPCIDEPRFIRLFDFGRNPYAPHRSNALPVAGGILAPFNAYTHGFLHGYRESDQALVKYYNTIVGPSVLVYIAPPQARIVMALGARVTSMTKKGGEIIIGYSTTPNLGGKDATPVDAGFKGLTIVSEDELLSSQPPSIVFRVYGWMVGDGFFGGIPLTGYRDPYLVVYTGKPNKLLIKHYDAGLPPELIEETSVELKEGRNRVDLKGYWGIVSFKLENSDQGARIYIVLN</sequence>
<keyword evidence="2" id="KW-1185">Reference proteome</keyword>
<accession>I3XRD8</accession>
<dbReference type="InterPro" id="IPR016675">
    <property type="entry name" value="UCP016666"/>
</dbReference>
<dbReference type="OrthoDB" id="85148at2157"/>
<dbReference type="eggNOG" id="arCOG04132">
    <property type="taxonomic scope" value="Archaea"/>
</dbReference>
<dbReference type="AlphaFoldDB" id="I3XRD8"/>
<dbReference type="Proteomes" id="UP000006175">
    <property type="component" value="Chromosome"/>
</dbReference>
<dbReference type="EMBL" id="CP003321">
    <property type="protein sequence ID" value="AFL66512.1"/>
    <property type="molecule type" value="Genomic_DNA"/>
</dbReference>
<dbReference type="Pfam" id="PF09910">
    <property type="entry name" value="DUF2139"/>
    <property type="match status" value="1"/>
</dbReference>
<proteinExistence type="predicted"/>
<dbReference type="GeneID" id="13062302"/>
<evidence type="ECO:0000313" key="1">
    <source>
        <dbReference type="EMBL" id="AFL66512.1"/>
    </source>
</evidence>
<gene>
    <name evidence="1" type="ORF">Desfe_0611</name>
</gene>
<evidence type="ECO:0008006" key="3">
    <source>
        <dbReference type="Google" id="ProtNLM"/>
    </source>
</evidence>
<dbReference type="HOGENOM" id="CLU_543624_0_0_2"/>
<reference evidence="1 2" key="1">
    <citation type="journal article" date="2012" name="J. Bacteriol.">
        <title>Complete Genome Sequence of Desulfurococcus fermentans, a Hyperthermophilic Cellulolytic Crenarchaeon Isolated from a Freshwater Hot Spring in Kamchatka, Russia.</title>
        <authorList>
            <person name="Susanti D."/>
            <person name="Johnson E.F."/>
            <person name="Rodriguez J.R."/>
            <person name="Anderson I."/>
            <person name="Perevalova A.A."/>
            <person name="Kyrpides N."/>
            <person name="Lucas S."/>
            <person name="Han J."/>
            <person name="Lapidus A."/>
            <person name="Cheng J.F."/>
            <person name="Goodwin L."/>
            <person name="Pitluck S."/>
            <person name="Mavrommatis K."/>
            <person name="Peters L."/>
            <person name="Land M.L."/>
            <person name="Hauser L."/>
            <person name="Gopalan V."/>
            <person name="Chan P.P."/>
            <person name="Lowe T.M."/>
            <person name="Atomi H."/>
            <person name="Bonch-Osmolovskaya E.A."/>
            <person name="Woyke T."/>
            <person name="Mukhopadhyay B."/>
        </authorList>
    </citation>
    <scope>NUCLEOTIDE SEQUENCE [LARGE SCALE GENOMIC DNA]</scope>
    <source>
        <strain evidence="1 2">DSM 16532</strain>
    </source>
</reference>
<name>I3XRD8_DESAM</name>
<dbReference type="KEGG" id="dfd:Desfe_0611"/>
<organism evidence="1 2">
    <name type="scientific">Desulfurococcus amylolyticus DSM 16532</name>
    <dbReference type="NCBI Taxonomy" id="768672"/>
    <lineage>
        <taxon>Archaea</taxon>
        <taxon>Thermoproteota</taxon>
        <taxon>Thermoprotei</taxon>
        <taxon>Desulfurococcales</taxon>
        <taxon>Desulfurococcaceae</taxon>
        <taxon>Desulfurococcus</taxon>
    </lineage>
</organism>
<protein>
    <recommendedName>
        <fullName evidence="3">DUF2139 domain-containing protein</fullName>
    </recommendedName>
</protein>
<dbReference type="RefSeq" id="WP_014767413.1">
    <property type="nucleotide sequence ID" value="NC_018001.1"/>
</dbReference>
<evidence type="ECO:0000313" key="2">
    <source>
        <dbReference type="Proteomes" id="UP000006175"/>
    </source>
</evidence>